<dbReference type="EMBL" id="JAFMOW010000060">
    <property type="protein sequence ID" value="MBU9855638.1"/>
    <property type="molecule type" value="Genomic_DNA"/>
</dbReference>
<sequence>MKHTSILPAMIIAALTLSGCTSYNSLQLSKQQLPAVSTQTSTPYTYYKIDPPLYNGDVVQYVLQSGEKGTITVKKTTPQTLISDDGRVINLSDLASLKRKDISKGKTAAAVGTGVATTLVVAALVFTAVIGAGFAGMLSAS</sequence>
<keyword evidence="1" id="KW-0812">Transmembrane</keyword>
<dbReference type="PROSITE" id="PS51257">
    <property type="entry name" value="PROKAR_LIPOPROTEIN"/>
    <property type="match status" value="1"/>
</dbReference>
<keyword evidence="1" id="KW-0472">Membrane</keyword>
<reference evidence="2 3" key="1">
    <citation type="submission" date="2021-03" db="EMBL/GenBank/DDBJ databases">
        <title>Five novel Rahnella species.</title>
        <authorList>
            <person name="Brady C."/>
            <person name="Asselin J."/>
            <person name="Beer S."/>
            <person name="Bruberg M.B."/>
            <person name="Crampton B."/>
            <person name="Venter S."/>
            <person name="Arnold D."/>
            <person name="Denman S."/>
        </authorList>
    </citation>
    <scope>NUCLEOTIDE SEQUENCE [LARGE SCALE GENOMIC DNA]</scope>
    <source>
        <strain evidence="2 3">H11b</strain>
    </source>
</reference>
<gene>
    <name evidence="2" type="ORF">J1778_10140</name>
</gene>
<organism evidence="2 3">
    <name type="scientific">Rahnella bonaserana</name>
    <dbReference type="NCBI Taxonomy" id="2816248"/>
    <lineage>
        <taxon>Bacteria</taxon>
        <taxon>Pseudomonadati</taxon>
        <taxon>Pseudomonadota</taxon>
        <taxon>Gammaproteobacteria</taxon>
        <taxon>Enterobacterales</taxon>
        <taxon>Yersiniaceae</taxon>
        <taxon>Rahnella</taxon>
    </lineage>
</organism>
<comment type="caution">
    <text evidence="2">The sequence shown here is derived from an EMBL/GenBank/DDBJ whole genome shotgun (WGS) entry which is preliminary data.</text>
</comment>
<dbReference type="RefSeq" id="WP_217173072.1">
    <property type="nucleotide sequence ID" value="NZ_JAFMOW010000060.1"/>
</dbReference>
<name>A0ABS6LVI6_9GAMM</name>
<feature type="transmembrane region" description="Helical" evidence="1">
    <location>
        <begin position="6"/>
        <end position="26"/>
    </location>
</feature>
<accession>A0ABS6LVI6</accession>
<keyword evidence="1" id="KW-1133">Transmembrane helix</keyword>
<evidence type="ECO:0000313" key="2">
    <source>
        <dbReference type="EMBL" id="MBU9855638.1"/>
    </source>
</evidence>
<evidence type="ECO:0000256" key="1">
    <source>
        <dbReference type="SAM" id="Phobius"/>
    </source>
</evidence>
<evidence type="ECO:0000313" key="3">
    <source>
        <dbReference type="Proteomes" id="UP000734343"/>
    </source>
</evidence>
<dbReference type="Proteomes" id="UP000734343">
    <property type="component" value="Unassembled WGS sequence"/>
</dbReference>
<keyword evidence="3" id="KW-1185">Reference proteome</keyword>
<protein>
    <recommendedName>
        <fullName evidence="4">Phage-related lipoprotein</fullName>
    </recommendedName>
</protein>
<evidence type="ECO:0008006" key="4">
    <source>
        <dbReference type="Google" id="ProtNLM"/>
    </source>
</evidence>
<proteinExistence type="predicted"/>
<feature type="transmembrane region" description="Helical" evidence="1">
    <location>
        <begin position="108"/>
        <end position="135"/>
    </location>
</feature>